<proteinExistence type="predicted"/>
<evidence type="ECO:0000313" key="2">
    <source>
        <dbReference type="Proteomes" id="UP000422221"/>
    </source>
</evidence>
<dbReference type="RefSeq" id="WP_130058612.1">
    <property type="nucleotide sequence ID" value="NZ_JADNPJ010000002.1"/>
</dbReference>
<protein>
    <submittedName>
        <fullName evidence="1">Uncharacterized protein</fullName>
    </submittedName>
</protein>
<evidence type="ECO:0000313" key="1">
    <source>
        <dbReference type="EMBL" id="KAA3769426.1"/>
    </source>
</evidence>
<sequence>MDSIENKVADTILQKPFCVQIGEETYKVAPPSIATLILASELIAQLPGLKLDSKQVMFESLFVAKDCKVLGEIVATLILGADNLTSEKEIIEVEKHCFGLIRKKKKRTVQVDNKAILSDKVLKKIPPSKVNTITISILNRMEIGDFFGLTASLIEVNLIRPTKPMEEAEMIVSGQ</sequence>
<accession>A0A7J4XN65</accession>
<dbReference type="AlphaFoldDB" id="A0A7J4XN65"/>
<organism evidence="1 2">
    <name type="scientific">Bacteroides salyersiae</name>
    <dbReference type="NCBI Taxonomy" id="291644"/>
    <lineage>
        <taxon>Bacteria</taxon>
        <taxon>Pseudomonadati</taxon>
        <taxon>Bacteroidota</taxon>
        <taxon>Bacteroidia</taxon>
        <taxon>Bacteroidales</taxon>
        <taxon>Bacteroidaceae</taxon>
        <taxon>Bacteroides</taxon>
    </lineage>
</organism>
<gene>
    <name evidence="1" type="ORF">F3F73_03120</name>
</gene>
<dbReference type="Proteomes" id="UP000422221">
    <property type="component" value="Unassembled WGS sequence"/>
</dbReference>
<reference evidence="1 2" key="1">
    <citation type="journal article" date="2019" name="Nat. Med.">
        <title>A library of human gut bacterial isolates paired with longitudinal multiomics data enables mechanistic microbiome research.</title>
        <authorList>
            <person name="Poyet M."/>
            <person name="Groussin M."/>
            <person name="Gibbons S.M."/>
            <person name="Avila-Pacheco J."/>
            <person name="Jiang X."/>
            <person name="Kearney S.M."/>
            <person name="Perrotta A.R."/>
            <person name="Berdy B."/>
            <person name="Zhao S."/>
            <person name="Lieberman T.D."/>
            <person name="Swanson P.K."/>
            <person name="Smith M."/>
            <person name="Roesemann S."/>
            <person name="Alexander J.E."/>
            <person name="Rich S.A."/>
            <person name="Livny J."/>
            <person name="Vlamakis H."/>
            <person name="Clish C."/>
            <person name="Bullock K."/>
            <person name="Deik A."/>
            <person name="Scott J."/>
            <person name="Pierce K.A."/>
            <person name="Xavier R.J."/>
            <person name="Alm E.J."/>
        </authorList>
    </citation>
    <scope>NUCLEOTIDE SEQUENCE [LARGE SCALE GENOMIC DNA]</scope>
    <source>
        <strain evidence="1 2">BIOML-A10</strain>
    </source>
</reference>
<dbReference type="EMBL" id="VWMK01000002">
    <property type="protein sequence ID" value="KAA3769426.1"/>
    <property type="molecule type" value="Genomic_DNA"/>
</dbReference>
<name>A0A7J4XN65_9BACE</name>
<comment type="caution">
    <text evidence="1">The sequence shown here is derived from an EMBL/GenBank/DDBJ whole genome shotgun (WGS) entry which is preliminary data.</text>
</comment>